<organism evidence="1 2">
    <name type="scientific">Morchella conica CCBAS932</name>
    <dbReference type="NCBI Taxonomy" id="1392247"/>
    <lineage>
        <taxon>Eukaryota</taxon>
        <taxon>Fungi</taxon>
        <taxon>Dikarya</taxon>
        <taxon>Ascomycota</taxon>
        <taxon>Pezizomycotina</taxon>
        <taxon>Pezizomycetes</taxon>
        <taxon>Pezizales</taxon>
        <taxon>Morchellaceae</taxon>
        <taxon>Morchella</taxon>
    </lineage>
</organism>
<accession>A0A3N4KFC2</accession>
<sequence length="242" mass="27892">MAFLYQTKAFDLQLEFNNFSVPTGMYNPHGDTMLKAFERLQSLADTLDNFTTWSLTPNTQKYKDLQIEAAAAEAAKQEALRYCPQSSWGIITKLLDMSEEVLLRLEALLPPDTLTLFDQRLVTMKSEWVVVYSYIYRTGPFGDSMKNTFMALEKLARYLDLFPDCDLKENEENEEGFKKLVEMAGGLEAQKRRLKNFLTVEECRVPRRMIKLGDVMWIRAALLLPSDRTMLWELGFPSAVVN</sequence>
<protein>
    <submittedName>
        <fullName evidence="1">Uncharacterized protein</fullName>
    </submittedName>
</protein>
<dbReference type="InParanoid" id="A0A3N4KFC2"/>
<dbReference type="AlphaFoldDB" id="A0A3N4KFC2"/>
<keyword evidence="2" id="KW-1185">Reference proteome</keyword>
<reference evidence="1 2" key="1">
    <citation type="journal article" date="2018" name="Nat. Ecol. Evol.">
        <title>Pezizomycetes genomes reveal the molecular basis of ectomycorrhizal truffle lifestyle.</title>
        <authorList>
            <person name="Murat C."/>
            <person name="Payen T."/>
            <person name="Noel B."/>
            <person name="Kuo A."/>
            <person name="Morin E."/>
            <person name="Chen J."/>
            <person name="Kohler A."/>
            <person name="Krizsan K."/>
            <person name="Balestrini R."/>
            <person name="Da Silva C."/>
            <person name="Montanini B."/>
            <person name="Hainaut M."/>
            <person name="Levati E."/>
            <person name="Barry K.W."/>
            <person name="Belfiori B."/>
            <person name="Cichocki N."/>
            <person name="Clum A."/>
            <person name="Dockter R.B."/>
            <person name="Fauchery L."/>
            <person name="Guy J."/>
            <person name="Iotti M."/>
            <person name="Le Tacon F."/>
            <person name="Lindquist E.A."/>
            <person name="Lipzen A."/>
            <person name="Malagnac F."/>
            <person name="Mello A."/>
            <person name="Molinier V."/>
            <person name="Miyauchi S."/>
            <person name="Poulain J."/>
            <person name="Riccioni C."/>
            <person name="Rubini A."/>
            <person name="Sitrit Y."/>
            <person name="Splivallo R."/>
            <person name="Traeger S."/>
            <person name="Wang M."/>
            <person name="Zifcakova L."/>
            <person name="Wipf D."/>
            <person name="Zambonelli A."/>
            <person name="Paolocci F."/>
            <person name="Nowrousian M."/>
            <person name="Ottonello S."/>
            <person name="Baldrian P."/>
            <person name="Spatafora J.W."/>
            <person name="Henrissat B."/>
            <person name="Nagy L.G."/>
            <person name="Aury J.M."/>
            <person name="Wincker P."/>
            <person name="Grigoriev I.V."/>
            <person name="Bonfante P."/>
            <person name="Martin F.M."/>
        </authorList>
    </citation>
    <scope>NUCLEOTIDE SEQUENCE [LARGE SCALE GENOMIC DNA]</scope>
    <source>
        <strain evidence="1 2">CCBAS932</strain>
    </source>
</reference>
<name>A0A3N4KFC2_9PEZI</name>
<gene>
    <name evidence="1" type="ORF">P167DRAFT_548301</name>
</gene>
<evidence type="ECO:0000313" key="2">
    <source>
        <dbReference type="Proteomes" id="UP000277580"/>
    </source>
</evidence>
<evidence type="ECO:0000313" key="1">
    <source>
        <dbReference type="EMBL" id="RPB09233.1"/>
    </source>
</evidence>
<dbReference type="OrthoDB" id="5339881at2759"/>
<dbReference type="Proteomes" id="UP000277580">
    <property type="component" value="Unassembled WGS sequence"/>
</dbReference>
<dbReference type="EMBL" id="ML119154">
    <property type="protein sequence ID" value="RPB09233.1"/>
    <property type="molecule type" value="Genomic_DNA"/>
</dbReference>
<proteinExistence type="predicted"/>